<evidence type="ECO:0000313" key="2">
    <source>
        <dbReference type="EMBL" id="CAI9174830.1"/>
    </source>
</evidence>
<feature type="compositionally biased region" description="Basic residues" evidence="1">
    <location>
        <begin position="155"/>
        <end position="170"/>
    </location>
</feature>
<organism evidence="2 3">
    <name type="scientific">Rangifer tarandus platyrhynchus</name>
    <name type="common">Svalbard reindeer</name>
    <dbReference type="NCBI Taxonomy" id="3082113"/>
    <lineage>
        <taxon>Eukaryota</taxon>
        <taxon>Metazoa</taxon>
        <taxon>Chordata</taxon>
        <taxon>Craniata</taxon>
        <taxon>Vertebrata</taxon>
        <taxon>Euteleostomi</taxon>
        <taxon>Mammalia</taxon>
        <taxon>Eutheria</taxon>
        <taxon>Laurasiatheria</taxon>
        <taxon>Artiodactyla</taxon>
        <taxon>Ruminantia</taxon>
        <taxon>Pecora</taxon>
        <taxon>Cervidae</taxon>
        <taxon>Odocoileinae</taxon>
        <taxon>Rangifer</taxon>
    </lineage>
</organism>
<sequence length="170" mass="18646">MGLTPPVWENLQLWGSLCPVGKGEVHTHRCAHTHTHTQPDTHEGSQTHIHRHTAWGLGKQEGPSKLWPLDGAIASGPLCCGRPTGVPQEPSPARCGDRAAGHSCSLCTDSHYPPAIPRHILFNNLSLLNYLLAFTTSPPPPCPPLSPSASSHESRKWKQQKKTRHQYICK</sequence>
<evidence type="ECO:0000313" key="3">
    <source>
        <dbReference type="Proteomes" id="UP001176941"/>
    </source>
</evidence>
<proteinExistence type="predicted"/>
<protein>
    <submittedName>
        <fullName evidence="2">Uncharacterized protein</fullName>
    </submittedName>
</protein>
<feature type="region of interest" description="Disordered" evidence="1">
    <location>
        <begin position="142"/>
        <end position="170"/>
    </location>
</feature>
<dbReference type="Proteomes" id="UP001176941">
    <property type="component" value="Chromosome 4"/>
</dbReference>
<evidence type="ECO:0000256" key="1">
    <source>
        <dbReference type="SAM" id="MobiDB-lite"/>
    </source>
</evidence>
<reference evidence="2" key="1">
    <citation type="submission" date="2023-04" db="EMBL/GenBank/DDBJ databases">
        <authorList>
            <consortium name="ELIXIR-Norway"/>
        </authorList>
    </citation>
    <scope>NUCLEOTIDE SEQUENCE [LARGE SCALE GENOMIC DNA]</scope>
</reference>
<accession>A0ABN8ZMY0</accession>
<name>A0ABN8ZMY0_RANTA</name>
<gene>
    <name evidence="2" type="ORF">MRATA1EN1_LOCUS23792</name>
</gene>
<dbReference type="EMBL" id="OX459940">
    <property type="protein sequence ID" value="CAI9174830.1"/>
    <property type="molecule type" value="Genomic_DNA"/>
</dbReference>
<keyword evidence="3" id="KW-1185">Reference proteome</keyword>